<dbReference type="EMBL" id="JACIIK010000009">
    <property type="protein sequence ID" value="MBB6204485.1"/>
    <property type="molecule type" value="Genomic_DNA"/>
</dbReference>
<gene>
    <name evidence="2" type="ORF">GGD69_005379</name>
</gene>
<evidence type="ECO:0000256" key="1">
    <source>
        <dbReference type="SAM" id="MobiDB-lite"/>
    </source>
</evidence>
<organism evidence="2 3">
    <name type="scientific">Paraburkholderia fungorum</name>
    <dbReference type="NCBI Taxonomy" id="134537"/>
    <lineage>
        <taxon>Bacteria</taxon>
        <taxon>Pseudomonadati</taxon>
        <taxon>Pseudomonadota</taxon>
        <taxon>Betaproteobacteria</taxon>
        <taxon>Burkholderiales</taxon>
        <taxon>Burkholderiaceae</taxon>
        <taxon>Paraburkholderia</taxon>
    </lineage>
</organism>
<reference evidence="2 3" key="1">
    <citation type="submission" date="2020-08" db="EMBL/GenBank/DDBJ databases">
        <title>Genomic Encyclopedia of Type Strains, Phase IV (KMG-V): Genome sequencing to study the core and pangenomes of soil and plant-associated prokaryotes.</title>
        <authorList>
            <person name="Whitman W."/>
        </authorList>
    </citation>
    <scope>NUCLEOTIDE SEQUENCE [LARGE SCALE GENOMIC DNA]</scope>
    <source>
        <strain evidence="2 3">SEMIA 4013</strain>
    </source>
</reference>
<name>A0AAW3V0L9_9BURK</name>
<evidence type="ECO:0000313" key="3">
    <source>
        <dbReference type="Proteomes" id="UP000518681"/>
    </source>
</evidence>
<feature type="compositionally biased region" description="Low complexity" evidence="1">
    <location>
        <begin position="213"/>
        <end position="230"/>
    </location>
</feature>
<protein>
    <submittedName>
        <fullName evidence="2">Uncharacterized protein</fullName>
    </submittedName>
</protein>
<accession>A0AAW3V0L9</accession>
<dbReference type="AlphaFoldDB" id="A0AAW3V0L9"/>
<feature type="region of interest" description="Disordered" evidence="1">
    <location>
        <begin position="211"/>
        <end position="230"/>
    </location>
</feature>
<sequence>MTRLDTTRVRATLAMADRANVIDVRRVTTLVLDRVSQYYDILGYCAPRASLSTSESELPRAVSADSEAVSSDGGRPMHARVGLETDLTEENVDRLWKMAGLVSLNLAFNMAEWEITRCAPESGTVVSVAKRFAYRICQSPEWTGSQWANARRRIGTPVVRRILKSARAALPSRWVVIHPQTGHPNLLQEDEYREAEPGLRARARQFDMELGVSPPASSADLPAPAVAEAA</sequence>
<dbReference type="Proteomes" id="UP000518681">
    <property type="component" value="Unassembled WGS sequence"/>
</dbReference>
<evidence type="ECO:0000313" key="2">
    <source>
        <dbReference type="EMBL" id="MBB6204485.1"/>
    </source>
</evidence>
<comment type="caution">
    <text evidence="2">The sequence shown here is derived from an EMBL/GenBank/DDBJ whole genome shotgun (WGS) entry which is preliminary data.</text>
</comment>
<proteinExistence type="predicted"/>
<dbReference type="RefSeq" id="WP_183801110.1">
    <property type="nucleotide sequence ID" value="NZ_JACIII010000013.1"/>
</dbReference>